<accession>A0A6J7WXP2</accession>
<evidence type="ECO:0000313" key="1">
    <source>
        <dbReference type="EMBL" id="CAB5221628.1"/>
    </source>
</evidence>
<gene>
    <name evidence="1" type="ORF">UFOVP240_219</name>
</gene>
<dbReference type="Pfam" id="PF12322">
    <property type="entry name" value="T4_baseplate"/>
    <property type="match status" value="1"/>
</dbReference>
<dbReference type="InterPro" id="IPR024364">
    <property type="entry name" value="Baseplate_phage_T4-like"/>
</dbReference>
<reference evidence="1" key="1">
    <citation type="submission" date="2020-05" db="EMBL/GenBank/DDBJ databases">
        <authorList>
            <person name="Chiriac C."/>
            <person name="Salcher M."/>
            <person name="Ghai R."/>
            <person name="Kavagutti S V."/>
        </authorList>
    </citation>
    <scope>NUCLEOTIDE SEQUENCE</scope>
</reference>
<dbReference type="EMBL" id="LR798293">
    <property type="protein sequence ID" value="CAB5221628.1"/>
    <property type="molecule type" value="Genomic_DNA"/>
</dbReference>
<sequence length="240" mass="27358">MALPLNNAPVYSLVVPSLKKTVKYRPFLVKDQKALMIAQQSEDQRVMVDTLKTVIASCVTEPLDVDSLAMFDLEYIFTQLRAKSVGETVELIMSCDEDHGDQNKLAKVKVSVDLSQIQVDAKDDHSKKLNLWGDVGVVMKYPSVDIIKKFQTVSESDTESVFSIISQSIDYIYDNNEIYYAKEQTKDELLEFLNNLTTEQFSKIQKFFETMPKLTYDIDYSCPVCGKAHKVRLEGMDSFF</sequence>
<name>A0A6J7WXP2_9CAUD</name>
<proteinExistence type="predicted"/>
<organism evidence="1">
    <name type="scientific">uncultured Caudovirales phage</name>
    <dbReference type="NCBI Taxonomy" id="2100421"/>
    <lineage>
        <taxon>Viruses</taxon>
        <taxon>Duplodnaviria</taxon>
        <taxon>Heunggongvirae</taxon>
        <taxon>Uroviricota</taxon>
        <taxon>Caudoviricetes</taxon>
        <taxon>Peduoviridae</taxon>
        <taxon>Maltschvirus</taxon>
        <taxon>Maltschvirus maltsch</taxon>
    </lineage>
</organism>
<protein>
    <submittedName>
        <fullName evidence="1">Baseplate hub assembly protein, bacteriophage T4-like</fullName>
    </submittedName>
</protein>